<dbReference type="AlphaFoldDB" id="A0A5B7K4Z7"/>
<protein>
    <submittedName>
        <fullName evidence="2">Uncharacterized protein</fullName>
    </submittedName>
</protein>
<organism evidence="2 3">
    <name type="scientific">Portunus trituberculatus</name>
    <name type="common">Swimming crab</name>
    <name type="synonym">Neptunus trituberculatus</name>
    <dbReference type="NCBI Taxonomy" id="210409"/>
    <lineage>
        <taxon>Eukaryota</taxon>
        <taxon>Metazoa</taxon>
        <taxon>Ecdysozoa</taxon>
        <taxon>Arthropoda</taxon>
        <taxon>Crustacea</taxon>
        <taxon>Multicrustacea</taxon>
        <taxon>Malacostraca</taxon>
        <taxon>Eumalacostraca</taxon>
        <taxon>Eucarida</taxon>
        <taxon>Decapoda</taxon>
        <taxon>Pleocyemata</taxon>
        <taxon>Brachyura</taxon>
        <taxon>Eubrachyura</taxon>
        <taxon>Portunoidea</taxon>
        <taxon>Portunidae</taxon>
        <taxon>Portuninae</taxon>
        <taxon>Portunus</taxon>
    </lineage>
</organism>
<dbReference type="Proteomes" id="UP000324222">
    <property type="component" value="Unassembled WGS sequence"/>
</dbReference>
<reference evidence="2 3" key="1">
    <citation type="submission" date="2019-05" db="EMBL/GenBank/DDBJ databases">
        <title>Another draft genome of Portunus trituberculatus and its Hox gene families provides insights of decapod evolution.</title>
        <authorList>
            <person name="Jeong J.-H."/>
            <person name="Song I."/>
            <person name="Kim S."/>
            <person name="Choi T."/>
            <person name="Kim D."/>
            <person name="Ryu S."/>
            <person name="Kim W."/>
        </authorList>
    </citation>
    <scope>NUCLEOTIDE SEQUENCE [LARGE SCALE GENOMIC DNA]</scope>
    <source>
        <tissue evidence="2">Muscle</tissue>
    </source>
</reference>
<feature type="region of interest" description="Disordered" evidence="1">
    <location>
        <begin position="1"/>
        <end position="59"/>
    </location>
</feature>
<proteinExistence type="predicted"/>
<accession>A0A5B7K4Z7</accession>
<comment type="caution">
    <text evidence="2">The sequence shown here is derived from an EMBL/GenBank/DDBJ whole genome shotgun (WGS) entry which is preliminary data.</text>
</comment>
<evidence type="ECO:0000313" key="2">
    <source>
        <dbReference type="EMBL" id="MPD05412.1"/>
    </source>
</evidence>
<gene>
    <name evidence="2" type="ORF">E2C01_101152</name>
</gene>
<evidence type="ECO:0000256" key="1">
    <source>
        <dbReference type="SAM" id="MobiDB-lite"/>
    </source>
</evidence>
<feature type="compositionally biased region" description="Basic residues" evidence="1">
    <location>
        <begin position="48"/>
        <end position="59"/>
    </location>
</feature>
<evidence type="ECO:0000313" key="3">
    <source>
        <dbReference type="Proteomes" id="UP000324222"/>
    </source>
</evidence>
<dbReference type="EMBL" id="VSRR010145867">
    <property type="protein sequence ID" value="MPD05412.1"/>
    <property type="molecule type" value="Genomic_DNA"/>
</dbReference>
<sequence length="59" mass="6732">MSSPLPSRRGFHVRSLSTSWGELTIDESMDVTTSKHRERSPSSTSERKRTKKNGHHHNS</sequence>
<keyword evidence="3" id="KW-1185">Reference proteome</keyword>
<name>A0A5B7K4Z7_PORTR</name>